<dbReference type="EMBL" id="JABANP010000593">
    <property type="protein sequence ID" value="KAF4680595.1"/>
    <property type="molecule type" value="Genomic_DNA"/>
</dbReference>
<organism evidence="2 3">
    <name type="scientific">Perkinsus olseni</name>
    <name type="common">Perkinsus atlanticus</name>
    <dbReference type="NCBI Taxonomy" id="32597"/>
    <lineage>
        <taxon>Eukaryota</taxon>
        <taxon>Sar</taxon>
        <taxon>Alveolata</taxon>
        <taxon>Perkinsozoa</taxon>
        <taxon>Perkinsea</taxon>
        <taxon>Perkinsida</taxon>
        <taxon>Perkinsidae</taxon>
        <taxon>Perkinsus</taxon>
    </lineage>
</organism>
<dbReference type="Proteomes" id="UP000541610">
    <property type="component" value="Unassembled WGS sequence"/>
</dbReference>
<gene>
    <name evidence="2" type="ORF">FOZ60_013241</name>
</gene>
<proteinExistence type="predicted"/>
<dbReference type="PROSITE" id="PS00141">
    <property type="entry name" value="ASP_PROTEASE"/>
    <property type="match status" value="1"/>
</dbReference>
<dbReference type="GO" id="GO:0004190">
    <property type="term" value="F:aspartic-type endopeptidase activity"/>
    <property type="evidence" value="ECO:0007669"/>
    <property type="project" value="InterPro"/>
</dbReference>
<evidence type="ECO:0000313" key="3">
    <source>
        <dbReference type="Proteomes" id="UP000541610"/>
    </source>
</evidence>
<dbReference type="GO" id="GO:0006508">
    <property type="term" value="P:proteolysis"/>
    <property type="evidence" value="ECO:0007669"/>
    <property type="project" value="InterPro"/>
</dbReference>
<sequence length="333" mass="37877">MREQLEDIRKVPLSDMEMRSKLYSGLPEEGQRFSDTLPNTAVDSYIHMLFEARRWAQLDDRYPVRATTSSTRVPKITTPSKPAAKRQSNTAELYYTDVRPAPEPNPDARCVFTSGVPPEWGFREVRELVQDLLGEQVSVYVERFIENSKFEFSINLWAESRMVILDDTMVDSCPGMDMAIQTDDGEKEFTGYSWHPRIGDQGNALKALIDSGATDLFVSSSTYERLDAKGETLTLRPCDTQVDQLLFGPEVCDLVSGLVPPMLKTTITPTPVSCNLLEEMPHDPDGQPRPPCEVSIPWRGDARPTQNFDQVWQRDKRVVERLKRDPATYKMFC</sequence>
<reference evidence="2 3" key="1">
    <citation type="submission" date="2020-04" db="EMBL/GenBank/DDBJ databases">
        <title>Perkinsus olseni comparative genomics.</title>
        <authorList>
            <person name="Bogema D.R."/>
        </authorList>
    </citation>
    <scope>NUCLEOTIDE SEQUENCE [LARGE SCALE GENOMIC DNA]</scope>
    <source>
        <strain evidence="2">00978-12</strain>
    </source>
</reference>
<evidence type="ECO:0000313" key="2">
    <source>
        <dbReference type="EMBL" id="KAF4680595.1"/>
    </source>
</evidence>
<feature type="region of interest" description="Disordered" evidence="1">
    <location>
        <begin position="69"/>
        <end position="89"/>
    </location>
</feature>
<protein>
    <submittedName>
        <fullName evidence="2">Uncharacterized protein</fullName>
    </submittedName>
</protein>
<name>A0A7J6N9T4_PEROL</name>
<comment type="caution">
    <text evidence="2">The sequence shown here is derived from an EMBL/GenBank/DDBJ whole genome shotgun (WGS) entry which is preliminary data.</text>
</comment>
<accession>A0A7J6N9T4</accession>
<dbReference type="AlphaFoldDB" id="A0A7J6N9T4"/>
<evidence type="ECO:0000256" key="1">
    <source>
        <dbReference type="SAM" id="MobiDB-lite"/>
    </source>
</evidence>
<dbReference type="InterPro" id="IPR001969">
    <property type="entry name" value="Aspartic_peptidase_AS"/>
</dbReference>